<dbReference type="PIRSF" id="PIRSF028101">
    <property type="entry name" value="UCP028101"/>
    <property type="match status" value="1"/>
</dbReference>
<sequence length="357" mass="37298">MPTRRSFLTGLLASGLAPYASWADAGSPAYLAAAKVPSGGFALFGLSAAGARLFEIPLPGRGHAAAAHPSRPLAVAFARRPGHFALVIDCATGETVRRLDTPDGSHFYGHGVFSADGGVLFTTENDYENGRGMIGVWDAAGGFARLGAIPSGGVGPHELRLMPDGGTLVIANGGIETHPDAGRQKLNIPFMRPNLSYVSFDGALADQVEPPEDWHKNSMRHIAVNGDGLVAIACQWQGTMTEVPPLLATHRMGEKLEFHALGPRAEAELQGYLGSVAFSGSGDEIAVTGPRGGMAFVTDADGRVSRRLDQRDICGVAPGQAGFVFTTGEGQVLADSGAAHDMATHDCAWDNHLVPII</sequence>
<evidence type="ECO:0000313" key="4">
    <source>
        <dbReference type="Proteomes" id="UP000051401"/>
    </source>
</evidence>
<feature type="signal peptide" evidence="1">
    <location>
        <begin position="1"/>
        <end position="23"/>
    </location>
</feature>
<dbReference type="KEGG" id="rid:RIdsm_04225"/>
<accession>A0A0T5P578</accession>
<protein>
    <submittedName>
        <fullName evidence="2">Twin-arginine translocation pathway signal</fullName>
    </submittedName>
</protein>
<gene>
    <name evidence="3" type="ORF">RIdsm_04225</name>
    <name evidence="2" type="ORF">XM52_19075</name>
</gene>
<dbReference type="AlphaFoldDB" id="A0A0T5P578"/>
<dbReference type="RefSeq" id="WP_057818470.1">
    <property type="nucleotide sequence ID" value="NZ_CP031598.1"/>
</dbReference>
<evidence type="ECO:0000313" key="5">
    <source>
        <dbReference type="Proteomes" id="UP000325785"/>
    </source>
</evidence>
<dbReference type="Proteomes" id="UP000325785">
    <property type="component" value="Chromosome"/>
</dbReference>
<reference evidence="3 5" key="2">
    <citation type="submission" date="2018-08" db="EMBL/GenBank/DDBJ databases">
        <title>Genetic Globetrotter - A new plasmid hitch-hiking vast phylogenetic and geographic distances.</title>
        <authorList>
            <person name="Vollmers J."/>
            <person name="Petersen J."/>
        </authorList>
    </citation>
    <scope>NUCLEOTIDE SEQUENCE [LARGE SCALE GENOMIC DNA]</scope>
    <source>
        <strain evidence="3 5">DSM 26383</strain>
    </source>
</reference>
<dbReference type="EMBL" id="CP031598">
    <property type="protein sequence ID" value="QEW28395.1"/>
    <property type="molecule type" value="Genomic_DNA"/>
</dbReference>
<dbReference type="InterPro" id="IPR015943">
    <property type="entry name" value="WD40/YVTN_repeat-like_dom_sf"/>
</dbReference>
<dbReference type="STRING" id="540747.SAMN04488031_105161"/>
<dbReference type="InterPro" id="IPR008311">
    <property type="entry name" value="UCP028101"/>
</dbReference>
<dbReference type="Gene3D" id="2.130.10.10">
    <property type="entry name" value="YVTN repeat-like/Quinoprotein amine dehydrogenase"/>
    <property type="match status" value="1"/>
</dbReference>
<evidence type="ECO:0000256" key="1">
    <source>
        <dbReference type="SAM" id="SignalP"/>
    </source>
</evidence>
<dbReference type="InterPro" id="IPR011044">
    <property type="entry name" value="Quino_amine_DH_bsu"/>
</dbReference>
<name>A0A0T5P578_9RHOB</name>
<organism evidence="2 4">
    <name type="scientific">Roseovarius indicus</name>
    <dbReference type="NCBI Taxonomy" id="540747"/>
    <lineage>
        <taxon>Bacteria</taxon>
        <taxon>Pseudomonadati</taxon>
        <taxon>Pseudomonadota</taxon>
        <taxon>Alphaproteobacteria</taxon>
        <taxon>Rhodobacterales</taxon>
        <taxon>Roseobacteraceae</taxon>
        <taxon>Roseovarius</taxon>
    </lineage>
</organism>
<reference evidence="2 4" key="1">
    <citation type="submission" date="2015-04" db="EMBL/GenBank/DDBJ databases">
        <title>The draft genome sequence of Roseovarius indicus B108T.</title>
        <authorList>
            <person name="Li G."/>
            <person name="Lai Q."/>
            <person name="Shao Z."/>
            <person name="Yan P."/>
        </authorList>
    </citation>
    <scope>NUCLEOTIDE SEQUENCE [LARGE SCALE GENOMIC DNA]</scope>
    <source>
        <strain evidence="2 4">B108</strain>
    </source>
</reference>
<dbReference type="Proteomes" id="UP000051401">
    <property type="component" value="Unassembled WGS sequence"/>
</dbReference>
<dbReference type="Pfam" id="PF07433">
    <property type="entry name" value="DUF1513"/>
    <property type="match status" value="1"/>
</dbReference>
<keyword evidence="4" id="KW-1185">Reference proteome</keyword>
<dbReference type="InterPro" id="IPR006311">
    <property type="entry name" value="TAT_signal"/>
</dbReference>
<dbReference type="OrthoDB" id="5624218at2"/>
<evidence type="ECO:0000313" key="3">
    <source>
        <dbReference type="EMBL" id="QEW28395.1"/>
    </source>
</evidence>
<dbReference type="EMBL" id="LAXI01000014">
    <property type="protein sequence ID" value="KRS16425.1"/>
    <property type="molecule type" value="Genomic_DNA"/>
</dbReference>
<dbReference type="PROSITE" id="PS51318">
    <property type="entry name" value="TAT"/>
    <property type="match status" value="1"/>
</dbReference>
<dbReference type="PATRIC" id="fig|540747.5.peg.1570"/>
<proteinExistence type="predicted"/>
<dbReference type="SUPFAM" id="SSF50969">
    <property type="entry name" value="YVTN repeat-like/Quinoprotein amine dehydrogenase"/>
    <property type="match status" value="1"/>
</dbReference>
<keyword evidence="1" id="KW-0732">Signal</keyword>
<evidence type="ECO:0000313" key="2">
    <source>
        <dbReference type="EMBL" id="KRS16425.1"/>
    </source>
</evidence>
<feature type="chain" id="PRO_5010437366" evidence="1">
    <location>
        <begin position="24"/>
        <end position="357"/>
    </location>
</feature>